<gene>
    <name evidence="3" type="ORF">HC757_15520</name>
</gene>
<accession>A0A972FUW9</accession>
<proteinExistence type="predicted"/>
<evidence type="ECO:0000259" key="2">
    <source>
        <dbReference type="Pfam" id="PF07238"/>
    </source>
</evidence>
<keyword evidence="1" id="KW-0547">Nucleotide-binding</keyword>
<dbReference type="Pfam" id="PF07238">
    <property type="entry name" value="PilZ"/>
    <property type="match status" value="1"/>
</dbReference>
<keyword evidence="1" id="KW-0973">c-di-GMP</keyword>
<sequence>MDERRMFSRVLFAAPAQLHQKLRSWPTHILDLSLNGALVEEPQDFDPKPDEVLWLSLCLPDSDIQVRMETLLVHRDRRQLGLKCTHIDIDSISHLRRMMELNLGDASLLNRELLRFVQRHDTEPYV</sequence>
<dbReference type="EMBL" id="JAAXYH010000013">
    <property type="protein sequence ID" value="NMH66565.1"/>
    <property type="molecule type" value="Genomic_DNA"/>
</dbReference>
<protein>
    <recommendedName>
        <fullName evidence="1">Cyclic diguanosine monophosphate-binding protein</fullName>
        <shortName evidence="1">c-di-GMP-binding protein</shortName>
    </recommendedName>
    <alternativeName>
        <fullName evidence="1">Pilz domain-containing protein</fullName>
    </alternativeName>
</protein>
<evidence type="ECO:0000313" key="3">
    <source>
        <dbReference type="EMBL" id="NMH66565.1"/>
    </source>
</evidence>
<feature type="domain" description="PilZ" evidence="2">
    <location>
        <begin position="3"/>
        <end position="99"/>
    </location>
</feature>
<comment type="caution">
    <text evidence="3">The sequence shown here is derived from an EMBL/GenBank/DDBJ whole genome shotgun (WGS) entry which is preliminary data.</text>
</comment>
<dbReference type="GO" id="GO:0035438">
    <property type="term" value="F:cyclic-di-GMP binding"/>
    <property type="evidence" value="ECO:0007669"/>
    <property type="project" value="InterPro"/>
</dbReference>
<dbReference type="AlphaFoldDB" id="A0A972FUW9"/>
<dbReference type="PIRSF" id="PIRSF028141">
    <property type="entry name" value="C-di-GMP_BP_PA4608"/>
    <property type="match status" value="1"/>
</dbReference>
<dbReference type="InterPro" id="IPR009875">
    <property type="entry name" value="PilZ_domain"/>
</dbReference>
<evidence type="ECO:0000313" key="4">
    <source>
        <dbReference type="Proteomes" id="UP000737113"/>
    </source>
</evidence>
<dbReference type="SUPFAM" id="SSF141371">
    <property type="entry name" value="PilZ domain-like"/>
    <property type="match status" value="1"/>
</dbReference>
<keyword evidence="4" id="KW-1185">Reference proteome</keyword>
<dbReference type="InterPro" id="IPR027021">
    <property type="entry name" value="C-di-GMP_BP_PA4608"/>
</dbReference>
<name>A0A972FUW9_9GAMM</name>
<dbReference type="RefSeq" id="WP_169565291.1">
    <property type="nucleotide sequence ID" value="NZ_JAAXYH010000013.1"/>
</dbReference>
<reference evidence="3" key="1">
    <citation type="submission" date="2020-04" db="EMBL/GenBank/DDBJ databases">
        <title>Description of Shewanella salipaludis sp. nov., isolated from a salt marsh.</title>
        <authorList>
            <person name="Park S."/>
            <person name="Yoon J.-H."/>
        </authorList>
    </citation>
    <scope>NUCLEOTIDE SEQUENCE</scope>
    <source>
        <strain evidence="3">SHSM-M6</strain>
    </source>
</reference>
<comment type="subunit">
    <text evidence="1">Monomer in both c-di-GMP-bound and free forms.</text>
</comment>
<comment type="function">
    <text evidence="1">Binds the second messenger bis-(3'-5') cyclic dimeric guanosine monophosphate (c-di-GMP). Can bind two c-di-GMP molecules per monomer. May play a role in bacterial second-messenger regulated processes. Binding to c-di-GMP induces a conformational change of the C- and N-termini resulting in the exposure of a highly negative surface on one side of the protein to a possible effector protein.</text>
</comment>
<dbReference type="Proteomes" id="UP000737113">
    <property type="component" value="Unassembled WGS sequence"/>
</dbReference>
<evidence type="ECO:0000256" key="1">
    <source>
        <dbReference type="PIRNR" id="PIRNR028141"/>
    </source>
</evidence>
<dbReference type="Gene3D" id="2.40.10.220">
    <property type="entry name" value="predicted glycosyltransferase like domains"/>
    <property type="match status" value="1"/>
</dbReference>
<organism evidence="3 4">
    <name type="scientific">Shewanella salipaludis</name>
    <dbReference type="NCBI Taxonomy" id="2723052"/>
    <lineage>
        <taxon>Bacteria</taxon>
        <taxon>Pseudomonadati</taxon>
        <taxon>Pseudomonadota</taxon>
        <taxon>Gammaproteobacteria</taxon>
        <taxon>Alteromonadales</taxon>
        <taxon>Shewanellaceae</taxon>
        <taxon>Shewanella</taxon>
    </lineage>
</organism>